<keyword evidence="6" id="KW-1185">Reference proteome</keyword>
<dbReference type="EMBL" id="JAEUBD010000983">
    <property type="protein sequence ID" value="KAH3670069.1"/>
    <property type="molecule type" value="Genomic_DNA"/>
</dbReference>
<name>A0A9P8T8Z7_9ASCO</name>
<evidence type="ECO:0000256" key="4">
    <source>
        <dbReference type="SAM" id="MobiDB-lite"/>
    </source>
</evidence>
<accession>A0A9P8T8Z7</accession>
<dbReference type="Gene3D" id="1.25.40.10">
    <property type="entry name" value="Tetratricopeptide repeat domain"/>
    <property type="match status" value="2"/>
</dbReference>
<evidence type="ECO:0000313" key="5">
    <source>
        <dbReference type="EMBL" id="KAH3670069.1"/>
    </source>
</evidence>
<feature type="compositionally biased region" description="Polar residues" evidence="4">
    <location>
        <begin position="1"/>
        <end position="12"/>
    </location>
</feature>
<comment type="caution">
    <text evidence="5">The sequence shown here is derived from an EMBL/GenBank/DDBJ whole genome shotgun (WGS) entry which is preliminary data.</text>
</comment>
<evidence type="ECO:0000313" key="6">
    <source>
        <dbReference type="Proteomes" id="UP000788993"/>
    </source>
</evidence>
<keyword evidence="2" id="KW-0539">Nucleus</keyword>
<keyword evidence="3" id="KW-0802">TPR repeat</keyword>
<dbReference type="AlphaFoldDB" id="A0A9P8T8Z7"/>
<dbReference type="SUPFAM" id="SSF48452">
    <property type="entry name" value="TPR-like"/>
    <property type="match status" value="1"/>
</dbReference>
<organism evidence="5 6">
    <name type="scientific">Ogataea polymorpha</name>
    <dbReference type="NCBI Taxonomy" id="460523"/>
    <lineage>
        <taxon>Eukaryota</taxon>
        <taxon>Fungi</taxon>
        <taxon>Dikarya</taxon>
        <taxon>Ascomycota</taxon>
        <taxon>Saccharomycotina</taxon>
        <taxon>Pichiomycetes</taxon>
        <taxon>Pichiales</taxon>
        <taxon>Pichiaceae</taxon>
        <taxon>Ogataea</taxon>
    </lineage>
</organism>
<evidence type="ECO:0000256" key="1">
    <source>
        <dbReference type="ARBA" id="ARBA00004123"/>
    </source>
</evidence>
<dbReference type="PANTHER" id="PTHR14017:SF28">
    <property type="entry name" value="CHROMOSOME UNDETERMINED SCAFFOLD_98, WHOLE GENOME SHOTGUN SEQUENCE"/>
    <property type="match status" value="1"/>
</dbReference>
<reference evidence="5" key="2">
    <citation type="submission" date="2021-01" db="EMBL/GenBank/DDBJ databases">
        <authorList>
            <person name="Schikora-Tamarit M.A."/>
        </authorList>
    </citation>
    <scope>NUCLEOTIDE SEQUENCE</scope>
    <source>
        <strain evidence="5">NCAIM Y.01608</strain>
    </source>
</reference>
<comment type="subcellular location">
    <subcellularLocation>
        <location evidence="1">Nucleus</location>
    </subcellularLocation>
</comment>
<evidence type="ECO:0000256" key="2">
    <source>
        <dbReference type="ARBA" id="ARBA00023242"/>
    </source>
</evidence>
<evidence type="ECO:0008006" key="7">
    <source>
        <dbReference type="Google" id="ProtNLM"/>
    </source>
</evidence>
<dbReference type="InterPro" id="IPR051630">
    <property type="entry name" value="Corepressor-Demethylase"/>
</dbReference>
<dbReference type="InterPro" id="IPR011990">
    <property type="entry name" value="TPR-like_helical_dom_sf"/>
</dbReference>
<feature type="region of interest" description="Disordered" evidence="4">
    <location>
        <begin position="1"/>
        <end position="20"/>
    </location>
</feature>
<dbReference type="PROSITE" id="PS50005">
    <property type="entry name" value="TPR"/>
    <property type="match status" value="1"/>
</dbReference>
<reference evidence="5" key="1">
    <citation type="journal article" date="2021" name="Open Biol.">
        <title>Shared evolutionary footprints suggest mitochondrial oxidative damage underlies multiple complex I losses in fungi.</title>
        <authorList>
            <person name="Schikora-Tamarit M.A."/>
            <person name="Marcet-Houben M."/>
            <person name="Nosek J."/>
            <person name="Gabaldon T."/>
        </authorList>
    </citation>
    <scope>NUCLEOTIDE SEQUENCE</scope>
    <source>
        <strain evidence="5">NCAIM Y.01608</strain>
    </source>
</reference>
<sequence length="571" mass="63834">MAYVWSNEQEQPGNPDFRRPQLPAEVQEFVHTWLACGNLALEIRHANDIAARSYHNVLKYDPANVSALHGLTAATLSRPPFELDLNKVHELIEILNSAFNHFVPLRTHPELRRDLANCYFVLGDLEKARSILLATLDISQPTASIWFTLGQIAHRMNMLPEATESFNLCLRAAAAKPELVEMARKVHLELAAIANKENKRDLTVTEFTAAVSLPPPPYDQFREYGFMWGLLALSHEKAGDLDAAVAACLKGLDTVGEDSTLLLLQAHFLLQLNSSADTLENVTNLLQRVIQIRNREFEPSFLSHYLLGRACILQDEPTKAYKSLQVSLNLAPQSSLPWLTIGSLYLRLNQLTDSLNAYSQVIKNAPKNHQMANAIAWEGLGQVYEKCENQSQDAIDSYTRASECYKLCNRPEMAEKMAAFVRNLENGKHNQQSLPQDMPHWVINESLWEQLFENFETPTFTTVQLVQASSETSTAILSNSPHGAKNGSPRSPLQADMTPVYGPQAPPAASARVNVMIPPHPRAFYFPQQPVHSVISPHYRPYLQGGPVYSSYPPLFAAPPPVIEAADMNYH</sequence>
<protein>
    <recommendedName>
        <fullName evidence="7">TPR-like protein</fullName>
    </recommendedName>
</protein>
<dbReference type="PANTHER" id="PTHR14017">
    <property type="entry name" value="LYSINE-SPECIFIC DEMETHYLASE"/>
    <property type="match status" value="1"/>
</dbReference>
<dbReference type="Pfam" id="PF13432">
    <property type="entry name" value="TPR_16"/>
    <property type="match status" value="1"/>
</dbReference>
<proteinExistence type="predicted"/>
<feature type="repeat" description="TPR" evidence="3">
    <location>
        <begin position="335"/>
        <end position="368"/>
    </location>
</feature>
<dbReference type="SMART" id="SM00028">
    <property type="entry name" value="TPR"/>
    <property type="match status" value="6"/>
</dbReference>
<evidence type="ECO:0000256" key="3">
    <source>
        <dbReference type="PROSITE-ProRule" id="PRU00339"/>
    </source>
</evidence>
<gene>
    <name evidence="5" type="ORF">OGATHE_002882</name>
</gene>
<dbReference type="InterPro" id="IPR019734">
    <property type="entry name" value="TPR_rpt"/>
</dbReference>
<dbReference type="Proteomes" id="UP000788993">
    <property type="component" value="Unassembled WGS sequence"/>
</dbReference>
<dbReference type="GO" id="GO:0005634">
    <property type="term" value="C:nucleus"/>
    <property type="evidence" value="ECO:0007669"/>
    <property type="project" value="UniProtKB-SubCell"/>
</dbReference>